<name>A0A517NR41_9BACT</name>
<organism evidence="2 3">
    <name type="scientific">Stieleria marina</name>
    <dbReference type="NCBI Taxonomy" id="1930275"/>
    <lineage>
        <taxon>Bacteria</taxon>
        <taxon>Pseudomonadati</taxon>
        <taxon>Planctomycetota</taxon>
        <taxon>Planctomycetia</taxon>
        <taxon>Pirellulales</taxon>
        <taxon>Pirellulaceae</taxon>
        <taxon>Stieleria</taxon>
    </lineage>
</organism>
<reference evidence="2 3" key="1">
    <citation type="submission" date="2019-02" db="EMBL/GenBank/DDBJ databases">
        <title>Deep-cultivation of Planctomycetes and their phenomic and genomic characterization uncovers novel biology.</title>
        <authorList>
            <person name="Wiegand S."/>
            <person name="Jogler M."/>
            <person name="Boedeker C."/>
            <person name="Pinto D."/>
            <person name="Vollmers J."/>
            <person name="Rivas-Marin E."/>
            <person name="Kohn T."/>
            <person name="Peeters S.H."/>
            <person name="Heuer A."/>
            <person name="Rast P."/>
            <person name="Oberbeckmann S."/>
            <person name="Bunk B."/>
            <person name="Jeske O."/>
            <person name="Meyerdierks A."/>
            <person name="Storesund J.E."/>
            <person name="Kallscheuer N."/>
            <person name="Luecker S."/>
            <person name="Lage O.M."/>
            <person name="Pohl T."/>
            <person name="Merkel B.J."/>
            <person name="Hornburger P."/>
            <person name="Mueller R.-W."/>
            <person name="Bruemmer F."/>
            <person name="Labrenz M."/>
            <person name="Spormann A.M."/>
            <person name="Op den Camp H."/>
            <person name="Overmann J."/>
            <person name="Amann R."/>
            <person name="Jetten M.S.M."/>
            <person name="Mascher T."/>
            <person name="Medema M.H."/>
            <person name="Devos D.P."/>
            <person name="Kaster A.-K."/>
            <person name="Ovreas L."/>
            <person name="Rohde M."/>
            <person name="Galperin M.Y."/>
            <person name="Jogler C."/>
        </authorList>
    </citation>
    <scope>NUCLEOTIDE SEQUENCE [LARGE SCALE GENOMIC DNA]</scope>
    <source>
        <strain evidence="2 3">K23_9</strain>
    </source>
</reference>
<feature type="transmembrane region" description="Helical" evidence="1">
    <location>
        <begin position="34"/>
        <end position="58"/>
    </location>
</feature>
<dbReference type="RefSeq" id="WP_145417126.1">
    <property type="nucleotide sequence ID" value="NZ_CP036526.1"/>
</dbReference>
<feature type="transmembrane region" description="Helical" evidence="1">
    <location>
        <begin position="121"/>
        <end position="140"/>
    </location>
</feature>
<keyword evidence="1" id="KW-0472">Membrane</keyword>
<sequence length="292" mass="31369">MAKEVSRSNVNPYQPPVGALTMQDRLLAGFSRDLAIKLILVIGAYLIVAIVSLCWHLSISASFDDPTVGLMFVFSITAALVGLLAIWFAAGTLNWGHRFAGMLCIAGLVAGMFFWDRFLLWQMAQVHVAQLAFLAVAFAVQRFMGKTIADPNLSPRSFANANVLSVLGWLVVATMMLLIWAALRILPPFSSGIVLALVLLVGGAGTAAITLTAIRISLGNASLLSRVMTFAFVAPMGGIVYLVLSPFAPLLFNGFWFAGVTTLQMSLTIVPMLIARQHAMARQVDQADALTP</sequence>
<protein>
    <submittedName>
        <fullName evidence="2">Uncharacterized protein</fullName>
    </submittedName>
</protein>
<accession>A0A517NR41</accession>
<feature type="transmembrane region" description="Helical" evidence="1">
    <location>
        <begin position="223"/>
        <end position="244"/>
    </location>
</feature>
<feature type="transmembrane region" description="Helical" evidence="1">
    <location>
        <begin position="161"/>
        <end position="183"/>
    </location>
</feature>
<keyword evidence="3" id="KW-1185">Reference proteome</keyword>
<keyword evidence="1" id="KW-1133">Transmembrane helix</keyword>
<feature type="transmembrane region" description="Helical" evidence="1">
    <location>
        <begin position="70"/>
        <end position="90"/>
    </location>
</feature>
<feature type="transmembrane region" description="Helical" evidence="1">
    <location>
        <begin position="250"/>
        <end position="274"/>
    </location>
</feature>
<evidence type="ECO:0000256" key="1">
    <source>
        <dbReference type="SAM" id="Phobius"/>
    </source>
</evidence>
<evidence type="ECO:0000313" key="3">
    <source>
        <dbReference type="Proteomes" id="UP000319817"/>
    </source>
</evidence>
<proteinExistence type="predicted"/>
<evidence type="ECO:0000313" key="2">
    <source>
        <dbReference type="EMBL" id="QDT09588.1"/>
    </source>
</evidence>
<dbReference type="AlphaFoldDB" id="A0A517NR41"/>
<gene>
    <name evidence="2" type="ORF">K239x_15340</name>
</gene>
<feature type="transmembrane region" description="Helical" evidence="1">
    <location>
        <begin position="189"/>
        <end position="211"/>
    </location>
</feature>
<dbReference type="Proteomes" id="UP000319817">
    <property type="component" value="Chromosome"/>
</dbReference>
<feature type="transmembrane region" description="Helical" evidence="1">
    <location>
        <begin position="97"/>
        <end position="115"/>
    </location>
</feature>
<keyword evidence="1" id="KW-0812">Transmembrane</keyword>
<dbReference type="EMBL" id="CP036526">
    <property type="protein sequence ID" value="QDT09588.1"/>
    <property type="molecule type" value="Genomic_DNA"/>
</dbReference>